<feature type="compositionally biased region" description="Polar residues" evidence="3">
    <location>
        <begin position="95"/>
        <end position="119"/>
    </location>
</feature>
<keyword evidence="5" id="KW-1185">Reference proteome</keyword>
<name>B7G7X3_PHATC</name>
<reference evidence="5" key="2">
    <citation type="submission" date="2008-08" db="EMBL/GenBank/DDBJ databases">
        <authorList>
            <consortium name="Diatom Consortium"/>
            <person name="Grigoriev I."/>
            <person name="Grimwood J."/>
            <person name="Kuo A."/>
            <person name="Otillar R.P."/>
            <person name="Salamov A."/>
            <person name="Detter J.C."/>
            <person name="Lindquist E."/>
            <person name="Shapiro H."/>
            <person name="Lucas S."/>
            <person name="Glavina del Rio T."/>
            <person name="Pitluck S."/>
            <person name="Rokhsar D."/>
            <person name="Bowler C."/>
        </authorList>
    </citation>
    <scope>GENOME REANNOTATION</scope>
    <source>
        <strain evidence="5">CCAP 1055/1</strain>
    </source>
</reference>
<organism evidence="4 5">
    <name type="scientific">Phaeodactylum tricornutum (strain CCAP 1055/1)</name>
    <dbReference type="NCBI Taxonomy" id="556484"/>
    <lineage>
        <taxon>Eukaryota</taxon>
        <taxon>Sar</taxon>
        <taxon>Stramenopiles</taxon>
        <taxon>Ochrophyta</taxon>
        <taxon>Bacillariophyta</taxon>
        <taxon>Bacillariophyceae</taxon>
        <taxon>Bacillariophycidae</taxon>
        <taxon>Naviculales</taxon>
        <taxon>Phaeodactylaceae</taxon>
        <taxon>Phaeodactylum</taxon>
    </lineage>
</organism>
<feature type="compositionally biased region" description="Polar residues" evidence="3">
    <location>
        <begin position="21"/>
        <end position="35"/>
    </location>
</feature>
<protein>
    <submittedName>
        <fullName evidence="4">Uncharacterized protein</fullName>
    </submittedName>
</protein>
<dbReference type="PANTHER" id="PTHR47249">
    <property type="entry name" value="VACUOLAR PROTEIN 8"/>
    <property type="match status" value="1"/>
</dbReference>
<dbReference type="InterPro" id="IPR016024">
    <property type="entry name" value="ARM-type_fold"/>
</dbReference>
<dbReference type="GeneID" id="7194831"/>
<keyword evidence="2" id="KW-0677">Repeat</keyword>
<dbReference type="KEGG" id="pti:PHATRDRAFT_48623"/>
<feature type="region of interest" description="Disordered" evidence="3">
    <location>
        <begin position="1"/>
        <end position="167"/>
    </location>
</feature>
<dbReference type="GO" id="GO:0071562">
    <property type="term" value="P:nucleus-vacuole junction assembly"/>
    <property type="evidence" value="ECO:0007669"/>
    <property type="project" value="InterPro"/>
</dbReference>
<evidence type="ECO:0000313" key="5">
    <source>
        <dbReference type="Proteomes" id="UP000000759"/>
    </source>
</evidence>
<accession>B7G7X3</accession>
<dbReference type="InterPro" id="IPR011989">
    <property type="entry name" value="ARM-like"/>
</dbReference>
<dbReference type="Proteomes" id="UP000000759">
    <property type="component" value="Chromosome 18"/>
</dbReference>
<dbReference type="AlphaFoldDB" id="B7G7X3"/>
<reference evidence="4 5" key="1">
    <citation type="journal article" date="2008" name="Nature">
        <title>The Phaeodactylum genome reveals the evolutionary history of diatom genomes.</title>
        <authorList>
            <person name="Bowler C."/>
            <person name="Allen A.E."/>
            <person name="Badger J.H."/>
            <person name="Grimwood J."/>
            <person name="Jabbari K."/>
            <person name="Kuo A."/>
            <person name="Maheswari U."/>
            <person name="Martens C."/>
            <person name="Maumus F."/>
            <person name="Otillar R.P."/>
            <person name="Rayko E."/>
            <person name="Salamov A."/>
            <person name="Vandepoele K."/>
            <person name="Beszteri B."/>
            <person name="Gruber A."/>
            <person name="Heijde M."/>
            <person name="Katinka M."/>
            <person name="Mock T."/>
            <person name="Valentin K."/>
            <person name="Verret F."/>
            <person name="Berges J.A."/>
            <person name="Brownlee C."/>
            <person name="Cadoret J.P."/>
            <person name="Chiovitti A."/>
            <person name="Choi C.J."/>
            <person name="Coesel S."/>
            <person name="De Martino A."/>
            <person name="Detter J.C."/>
            <person name="Durkin C."/>
            <person name="Falciatore A."/>
            <person name="Fournet J."/>
            <person name="Haruta M."/>
            <person name="Huysman M.J."/>
            <person name="Jenkins B.D."/>
            <person name="Jiroutova K."/>
            <person name="Jorgensen R.E."/>
            <person name="Joubert Y."/>
            <person name="Kaplan A."/>
            <person name="Kroger N."/>
            <person name="Kroth P.G."/>
            <person name="La Roche J."/>
            <person name="Lindquist E."/>
            <person name="Lommer M."/>
            <person name="Martin-Jezequel V."/>
            <person name="Lopez P.J."/>
            <person name="Lucas S."/>
            <person name="Mangogna M."/>
            <person name="McGinnis K."/>
            <person name="Medlin L.K."/>
            <person name="Montsant A."/>
            <person name="Oudot-Le Secq M.P."/>
            <person name="Napoli C."/>
            <person name="Obornik M."/>
            <person name="Parker M.S."/>
            <person name="Petit J.L."/>
            <person name="Porcel B.M."/>
            <person name="Poulsen N."/>
            <person name="Robison M."/>
            <person name="Rychlewski L."/>
            <person name="Rynearson T.A."/>
            <person name="Schmutz J."/>
            <person name="Shapiro H."/>
            <person name="Siaut M."/>
            <person name="Stanley M."/>
            <person name="Sussman M.R."/>
            <person name="Taylor A.R."/>
            <person name="Vardi A."/>
            <person name="von Dassow P."/>
            <person name="Vyverman W."/>
            <person name="Willis A."/>
            <person name="Wyrwicz L.S."/>
            <person name="Rokhsar D.S."/>
            <person name="Weissenbach J."/>
            <person name="Armbrust E.V."/>
            <person name="Green B.R."/>
            <person name="Van de Peer Y."/>
            <person name="Grigoriev I.V."/>
        </authorList>
    </citation>
    <scope>NUCLEOTIDE SEQUENCE [LARGE SCALE GENOMIC DNA]</scope>
    <source>
        <strain evidence="4 5">CCAP 1055/1</strain>
    </source>
</reference>
<feature type="compositionally biased region" description="Basic and acidic residues" evidence="3">
    <location>
        <begin position="137"/>
        <end position="155"/>
    </location>
</feature>
<comment type="similarity">
    <text evidence="1">Belongs to the beta-catenin family.</text>
</comment>
<gene>
    <name evidence="4" type="ORF">PHATRDRAFT_48623</name>
</gene>
<evidence type="ECO:0000256" key="2">
    <source>
        <dbReference type="ARBA" id="ARBA00022737"/>
    </source>
</evidence>
<evidence type="ECO:0000256" key="1">
    <source>
        <dbReference type="ARBA" id="ARBA00005462"/>
    </source>
</evidence>
<evidence type="ECO:0000313" key="4">
    <source>
        <dbReference type="EMBL" id="EEC45438.1"/>
    </source>
</evidence>
<proteinExistence type="inferred from homology"/>
<dbReference type="OrthoDB" id="42156at2759"/>
<dbReference type="SMR" id="B7G7X3"/>
<dbReference type="RefSeq" id="XP_002183220.1">
    <property type="nucleotide sequence ID" value="XM_002183184.1"/>
</dbReference>
<dbReference type="EMBL" id="CM000620">
    <property type="protein sequence ID" value="EEC45438.1"/>
    <property type="molecule type" value="Genomic_DNA"/>
</dbReference>
<dbReference type="SUPFAM" id="SSF48371">
    <property type="entry name" value="ARM repeat"/>
    <property type="match status" value="1"/>
</dbReference>
<dbReference type="InterPro" id="IPR045156">
    <property type="entry name" value="Vac8"/>
</dbReference>
<dbReference type="InParanoid" id="B7G7X3"/>
<dbReference type="PANTHER" id="PTHR47249:SF1">
    <property type="entry name" value="VACUOLAR PROTEIN 8"/>
    <property type="match status" value="1"/>
</dbReference>
<evidence type="ECO:0000256" key="3">
    <source>
        <dbReference type="SAM" id="MobiDB-lite"/>
    </source>
</evidence>
<sequence length="645" mass="70801">MASMKTSSQRKNAFERGPISPSKSVLRSPPSQIYTRGTVGSVMTGSPRRRPSPRYSHSNSLALPRRPRSKSPSRESRSRVHLPQSHRRSRSASSQPIVSSSDSLQRTPVSTRSIISHPQPQDETRSAHSSRSYPPKKHVDFRDDPNASSSSKRDPSPAPSSGSAKVHIKATKSVMEELSKAPNTEQRIVAITNACELLDHYDETYHNAELALGVASALIKRLQYSYGDAETPHKDITIVNIFKVLLSLSRPYELRASLLRQSSMMDLLKRTATNQTLPADAKLVRLNFIAFLAKCDANKSILYESEEVLDGILRIANGEVLDLGKLHAVTILMELASDPTIQVRMAFSDRILGTLVKLLLVENTKAAREAAITALQNLAFRKENRLRLVTFKSGIVLEALKNALTKDTDSKSRRRAAGALTNLACEETVAIMGKYSGLLEALAIVTTTDEVVEVQTRACLALTKIAGNTTIKMESFKPMLDALIVASLSKKANSISAVFRVKARDAENRNVMALYPGLLDTLSDVCLSERANIRDKDNSVHALMHLVNEEQNRLTMGQNAVVLEALVAAASYTDASLVEARDSAIIALERLATEHSVRPGMARHPSLLTVVAAAVERETAWHDQGRDCEHDYLAKPLLMSLLIAI</sequence>
<dbReference type="Gene3D" id="1.25.10.10">
    <property type="entry name" value="Leucine-rich Repeat Variant"/>
    <property type="match status" value="2"/>
</dbReference>
<dbReference type="eggNOG" id="ENOG502SHEH">
    <property type="taxonomic scope" value="Eukaryota"/>
</dbReference>
<dbReference type="PaxDb" id="2850-Phatr48623"/>
<dbReference type="GO" id="GO:0043495">
    <property type="term" value="F:protein-membrane adaptor activity"/>
    <property type="evidence" value="ECO:0007669"/>
    <property type="project" value="InterPro"/>
</dbReference>
<feature type="compositionally biased region" description="Polar residues" evidence="3">
    <location>
        <begin position="1"/>
        <end position="11"/>
    </location>
</feature>